<accession>A0A258FIH0</accession>
<evidence type="ECO:0000259" key="4">
    <source>
        <dbReference type="PROSITE" id="PS50956"/>
    </source>
</evidence>
<dbReference type="InterPro" id="IPR000485">
    <property type="entry name" value="AsnC-type_HTH_dom"/>
</dbReference>
<reference evidence="5 6" key="1">
    <citation type="submission" date="2017-03" db="EMBL/GenBank/DDBJ databases">
        <title>Lifting the veil on microbial sulfur biogeochemistry in mining wastewaters.</title>
        <authorList>
            <person name="Kantor R.S."/>
            <person name="Colenbrander Nelson T."/>
            <person name="Marshall S."/>
            <person name="Bennett D."/>
            <person name="Apte S."/>
            <person name="Camacho D."/>
            <person name="Thomas B.C."/>
            <person name="Warren L.A."/>
            <person name="Banfield J.F."/>
        </authorList>
    </citation>
    <scope>NUCLEOTIDE SEQUENCE [LARGE SCALE GENOMIC DNA]</scope>
    <source>
        <strain evidence="5">32-69-9</strain>
    </source>
</reference>
<dbReference type="InterPro" id="IPR011008">
    <property type="entry name" value="Dimeric_a/b-barrel"/>
</dbReference>
<dbReference type="CDD" id="cd00090">
    <property type="entry name" value="HTH_ARSR"/>
    <property type="match status" value="1"/>
</dbReference>
<feature type="domain" description="HTH asnC-type" evidence="4">
    <location>
        <begin position="6"/>
        <end position="67"/>
    </location>
</feature>
<dbReference type="PANTHER" id="PTHR30154">
    <property type="entry name" value="LEUCINE-RESPONSIVE REGULATORY PROTEIN"/>
    <property type="match status" value="1"/>
</dbReference>
<protein>
    <recommendedName>
        <fullName evidence="4">HTH asnC-type domain-containing protein</fullName>
    </recommendedName>
</protein>
<name>A0A258FIH0_9CAUL</name>
<dbReference type="Proteomes" id="UP000215595">
    <property type="component" value="Unassembled WGS sequence"/>
</dbReference>
<dbReference type="Gene3D" id="1.10.10.10">
    <property type="entry name" value="Winged helix-like DNA-binding domain superfamily/Winged helix DNA-binding domain"/>
    <property type="match status" value="1"/>
</dbReference>
<evidence type="ECO:0000313" key="6">
    <source>
        <dbReference type="Proteomes" id="UP000215595"/>
    </source>
</evidence>
<dbReference type="InterPro" id="IPR011991">
    <property type="entry name" value="ArsR-like_HTH"/>
</dbReference>
<dbReference type="SMART" id="SM00344">
    <property type="entry name" value="HTH_ASNC"/>
    <property type="match status" value="1"/>
</dbReference>
<dbReference type="InterPro" id="IPR036388">
    <property type="entry name" value="WH-like_DNA-bd_sf"/>
</dbReference>
<evidence type="ECO:0000313" key="5">
    <source>
        <dbReference type="EMBL" id="OYX32335.1"/>
    </source>
</evidence>
<dbReference type="GO" id="GO:0005829">
    <property type="term" value="C:cytosol"/>
    <property type="evidence" value="ECO:0007669"/>
    <property type="project" value="TreeGrafter"/>
</dbReference>
<dbReference type="GO" id="GO:0006355">
    <property type="term" value="P:regulation of DNA-templated transcription"/>
    <property type="evidence" value="ECO:0007669"/>
    <property type="project" value="UniProtKB-ARBA"/>
</dbReference>
<gene>
    <name evidence="5" type="ORF">B7Z01_11245</name>
</gene>
<dbReference type="InterPro" id="IPR019888">
    <property type="entry name" value="Tscrpt_reg_AsnC-like"/>
</dbReference>
<sequence length="159" mass="18061">MPPRPVDLIDARLLHELQRNNRASVGHLCETVGLTLATCQRRLKKLRESGLIQGEVALVDPRVTARPLTVVIELALDQIGGERRIAFERKLAVQAEFSMVWAVSGEADFVCIGHFRDIEHYRDFMLRELIGSELVRRQTTFVGIERLRFELALEFAVAP</sequence>
<dbReference type="GO" id="GO:0043565">
    <property type="term" value="F:sequence-specific DNA binding"/>
    <property type="evidence" value="ECO:0007669"/>
    <property type="project" value="InterPro"/>
</dbReference>
<dbReference type="InterPro" id="IPR019887">
    <property type="entry name" value="Tscrpt_reg_AsnC/Lrp_C"/>
</dbReference>
<dbReference type="PROSITE" id="PS50956">
    <property type="entry name" value="HTH_ASNC_2"/>
    <property type="match status" value="1"/>
</dbReference>
<keyword evidence="1" id="KW-0805">Transcription regulation</keyword>
<dbReference type="Pfam" id="PF01037">
    <property type="entry name" value="AsnC_trans_reg"/>
    <property type="match status" value="1"/>
</dbReference>
<dbReference type="AlphaFoldDB" id="A0A258FIH0"/>
<dbReference type="PANTHER" id="PTHR30154:SF34">
    <property type="entry name" value="TRANSCRIPTIONAL REGULATOR AZLB"/>
    <property type="match status" value="1"/>
</dbReference>
<evidence type="ECO:0000256" key="2">
    <source>
        <dbReference type="ARBA" id="ARBA00023125"/>
    </source>
</evidence>
<organism evidence="5 6">
    <name type="scientific">Brevundimonas subvibrioides</name>
    <dbReference type="NCBI Taxonomy" id="74313"/>
    <lineage>
        <taxon>Bacteria</taxon>
        <taxon>Pseudomonadati</taxon>
        <taxon>Pseudomonadota</taxon>
        <taxon>Alphaproteobacteria</taxon>
        <taxon>Caulobacterales</taxon>
        <taxon>Caulobacteraceae</taxon>
        <taxon>Brevundimonas</taxon>
    </lineage>
</organism>
<dbReference type="SUPFAM" id="SSF46785">
    <property type="entry name" value="Winged helix' DNA-binding domain"/>
    <property type="match status" value="1"/>
</dbReference>
<dbReference type="PRINTS" id="PR00033">
    <property type="entry name" value="HTHASNC"/>
</dbReference>
<proteinExistence type="predicted"/>
<evidence type="ECO:0000256" key="1">
    <source>
        <dbReference type="ARBA" id="ARBA00023015"/>
    </source>
</evidence>
<dbReference type="EMBL" id="NCEB01000023">
    <property type="protein sequence ID" value="OYX32335.1"/>
    <property type="molecule type" value="Genomic_DNA"/>
</dbReference>
<comment type="caution">
    <text evidence="5">The sequence shown here is derived from an EMBL/GenBank/DDBJ whole genome shotgun (WGS) entry which is preliminary data.</text>
</comment>
<keyword evidence="2" id="KW-0238">DNA-binding</keyword>
<dbReference type="InterPro" id="IPR036390">
    <property type="entry name" value="WH_DNA-bd_sf"/>
</dbReference>
<dbReference type="Gene3D" id="3.30.70.920">
    <property type="match status" value="1"/>
</dbReference>
<keyword evidence="3" id="KW-0804">Transcription</keyword>
<dbReference type="Pfam" id="PF13412">
    <property type="entry name" value="HTH_24"/>
    <property type="match status" value="1"/>
</dbReference>
<dbReference type="GO" id="GO:0043200">
    <property type="term" value="P:response to amino acid"/>
    <property type="evidence" value="ECO:0007669"/>
    <property type="project" value="TreeGrafter"/>
</dbReference>
<evidence type="ECO:0000256" key="3">
    <source>
        <dbReference type="ARBA" id="ARBA00023163"/>
    </source>
</evidence>
<dbReference type="SUPFAM" id="SSF54909">
    <property type="entry name" value="Dimeric alpha+beta barrel"/>
    <property type="match status" value="1"/>
</dbReference>